<dbReference type="Pfam" id="PF05257">
    <property type="entry name" value="CHAP"/>
    <property type="match status" value="1"/>
</dbReference>
<gene>
    <name evidence="3" type="ORF">AVDCRST_MAG89-5302</name>
</gene>
<dbReference type="SUPFAM" id="SSF54001">
    <property type="entry name" value="Cysteine proteinases"/>
    <property type="match status" value="1"/>
</dbReference>
<feature type="signal peptide" evidence="1">
    <location>
        <begin position="1"/>
        <end position="18"/>
    </location>
</feature>
<proteinExistence type="predicted"/>
<reference evidence="3" key="1">
    <citation type="submission" date="2020-02" db="EMBL/GenBank/DDBJ databases">
        <authorList>
            <person name="Meier V. D."/>
        </authorList>
    </citation>
    <scope>NUCLEOTIDE SEQUENCE</scope>
    <source>
        <strain evidence="3">AVDCRST_MAG89</strain>
    </source>
</reference>
<dbReference type="AlphaFoldDB" id="A0A6J4NAT4"/>
<dbReference type="InterPro" id="IPR007921">
    <property type="entry name" value="CHAP_dom"/>
</dbReference>
<dbReference type="EMBL" id="CADCTV010001113">
    <property type="protein sequence ID" value="CAA9379977.1"/>
    <property type="molecule type" value="Genomic_DNA"/>
</dbReference>
<dbReference type="Gene3D" id="3.90.1720.10">
    <property type="entry name" value="endopeptidase domain like (from Nostoc punctiforme)"/>
    <property type="match status" value="1"/>
</dbReference>
<dbReference type="InterPro" id="IPR038765">
    <property type="entry name" value="Papain-like_cys_pep_sf"/>
</dbReference>
<accession>A0A6J4NAT4</accession>
<evidence type="ECO:0000313" key="3">
    <source>
        <dbReference type="EMBL" id="CAA9379977.1"/>
    </source>
</evidence>
<name>A0A6J4NAT4_9BACT</name>
<protein>
    <recommendedName>
        <fullName evidence="2">Peptidase C51 domain-containing protein</fullName>
    </recommendedName>
</protein>
<evidence type="ECO:0000256" key="1">
    <source>
        <dbReference type="SAM" id="SignalP"/>
    </source>
</evidence>
<evidence type="ECO:0000259" key="2">
    <source>
        <dbReference type="PROSITE" id="PS50911"/>
    </source>
</evidence>
<dbReference type="PROSITE" id="PS51257">
    <property type="entry name" value="PROKAR_LIPOPROTEIN"/>
    <property type="match status" value="1"/>
</dbReference>
<feature type="domain" description="Peptidase C51" evidence="2">
    <location>
        <begin position="124"/>
        <end position="261"/>
    </location>
</feature>
<organism evidence="3">
    <name type="scientific">uncultured Gemmatimonadota bacterium</name>
    <dbReference type="NCBI Taxonomy" id="203437"/>
    <lineage>
        <taxon>Bacteria</taxon>
        <taxon>Pseudomonadati</taxon>
        <taxon>Gemmatimonadota</taxon>
        <taxon>environmental samples</taxon>
    </lineage>
</organism>
<dbReference type="PROSITE" id="PS50911">
    <property type="entry name" value="CHAP"/>
    <property type="match status" value="1"/>
</dbReference>
<feature type="chain" id="PRO_5026788246" description="Peptidase C51 domain-containing protein" evidence="1">
    <location>
        <begin position="19"/>
        <end position="262"/>
    </location>
</feature>
<keyword evidence="1" id="KW-0732">Signal</keyword>
<sequence>MRNWSRFTAAALAALALAGCGDAITDSSLRSPEGAARQSVLPTGVSAEMAPGGPYNLRAGPSTDYAVEGSLAGGAGVNITCTSWGESVSGHYGTSVVWDRLGNGSWVADANVLTGSDRQVARPCRRDDYPYRNSSTSGVDRWNFYNRQCTSFAAHRINWNGTRTGKTFTNMYLGEHFGDAHMWDDAARASGVAISGTPGVGKIAQWNRNVGGVGGYGHVAYVSAVYDDGSILIEEYNWSAYSYGTRRLYPGGGYWPSNFINF</sequence>